<organism evidence="4 5">
    <name type="scientific">Oxalicibacterium solurbis</name>
    <dbReference type="NCBI Taxonomy" id="69280"/>
    <lineage>
        <taxon>Bacteria</taxon>
        <taxon>Pseudomonadati</taxon>
        <taxon>Pseudomonadota</taxon>
        <taxon>Betaproteobacteria</taxon>
        <taxon>Burkholderiales</taxon>
        <taxon>Oxalobacteraceae</taxon>
        <taxon>Oxalicibacterium</taxon>
    </lineage>
</organism>
<comment type="caution">
    <text evidence="4">The sequence shown here is derived from an EMBL/GenBank/DDBJ whole genome shotgun (WGS) entry which is preliminary data.</text>
</comment>
<evidence type="ECO:0000313" key="5">
    <source>
        <dbReference type="Proteomes" id="UP000627205"/>
    </source>
</evidence>
<dbReference type="InterPro" id="IPR050595">
    <property type="entry name" value="Bact_response_regulator"/>
</dbReference>
<accession>A0A8J3F4Z7</accession>
<evidence type="ECO:0000259" key="3">
    <source>
        <dbReference type="PROSITE" id="PS50110"/>
    </source>
</evidence>
<evidence type="ECO:0000313" key="4">
    <source>
        <dbReference type="EMBL" id="GGI53539.1"/>
    </source>
</evidence>
<dbReference type="AlphaFoldDB" id="A0A8J3F4Z7"/>
<dbReference type="Pfam" id="PF00072">
    <property type="entry name" value="Response_reg"/>
    <property type="match status" value="1"/>
</dbReference>
<feature type="domain" description="Response regulatory" evidence="3">
    <location>
        <begin position="155"/>
        <end position="271"/>
    </location>
</feature>
<dbReference type="SUPFAM" id="SSF52172">
    <property type="entry name" value="CheY-like"/>
    <property type="match status" value="1"/>
</dbReference>
<name>A0A8J3F4Z7_9BURK</name>
<protein>
    <recommendedName>
        <fullName evidence="3">Response regulatory domain-containing protein</fullName>
    </recommendedName>
</protein>
<sequence>MTNSFPFAVRLIGFSPQETEIFDATFALGQGKGYGYFRLDDDNLQDPDMYIANASELKALLTLSDLRPSDVRPALLVGEPPIDVPYVRVERPIRWHRMFDALDQLVEKRADALSKLEASDVVAVPERRRRDRVDIDLTDPAEYRKMRAELIHGGAVLVVDKTPAFRDFVAELLVRSKVEVLWASGEAEAEGACARQRVAVVMINTSMTEIDPYRLCHAVKSVRPNDRTSVVFLTPRLNGYDPVRAKHAGFDGFLTKPVAGHHLVSALKKFMHLTR</sequence>
<dbReference type="GO" id="GO:0000160">
    <property type="term" value="P:phosphorelay signal transduction system"/>
    <property type="evidence" value="ECO:0007669"/>
    <property type="project" value="InterPro"/>
</dbReference>
<keyword evidence="5" id="KW-1185">Reference proteome</keyword>
<reference evidence="4" key="2">
    <citation type="submission" date="2020-09" db="EMBL/GenBank/DDBJ databases">
        <authorList>
            <person name="Sun Q."/>
            <person name="Sedlacek I."/>
        </authorList>
    </citation>
    <scope>NUCLEOTIDE SEQUENCE</scope>
    <source>
        <strain evidence="4">CCM 7664</strain>
    </source>
</reference>
<dbReference type="RefSeq" id="WP_188419585.1">
    <property type="nucleotide sequence ID" value="NZ_BMDP01000001.1"/>
</dbReference>
<evidence type="ECO:0000256" key="1">
    <source>
        <dbReference type="ARBA" id="ARBA00022553"/>
    </source>
</evidence>
<dbReference type="CDD" id="cd00156">
    <property type="entry name" value="REC"/>
    <property type="match status" value="1"/>
</dbReference>
<dbReference type="Gene3D" id="3.40.50.2300">
    <property type="match status" value="1"/>
</dbReference>
<dbReference type="InterPro" id="IPR001789">
    <property type="entry name" value="Sig_transdc_resp-reg_receiver"/>
</dbReference>
<comment type="caution">
    <text evidence="2">Lacks conserved residue(s) required for the propagation of feature annotation.</text>
</comment>
<dbReference type="PROSITE" id="PS50110">
    <property type="entry name" value="RESPONSE_REGULATORY"/>
    <property type="match status" value="1"/>
</dbReference>
<proteinExistence type="predicted"/>
<keyword evidence="1" id="KW-0597">Phosphoprotein</keyword>
<dbReference type="EMBL" id="BMDP01000001">
    <property type="protein sequence ID" value="GGI53539.1"/>
    <property type="molecule type" value="Genomic_DNA"/>
</dbReference>
<dbReference type="SMART" id="SM00448">
    <property type="entry name" value="REC"/>
    <property type="match status" value="1"/>
</dbReference>
<reference evidence="4" key="1">
    <citation type="journal article" date="2014" name="Int. J. Syst. Evol. Microbiol.">
        <title>Complete genome sequence of Corynebacterium casei LMG S-19264T (=DSM 44701T), isolated from a smear-ripened cheese.</title>
        <authorList>
            <consortium name="US DOE Joint Genome Institute (JGI-PGF)"/>
            <person name="Walter F."/>
            <person name="Albersmeier A."/>
            <person name="Kalinowski J."/>
            <person name="Ruckert C."/>
        </authorList>
    </citation>
    <scope>NUCLEOTIDE SEQUENCE</scope>
    <source>
        <strain evidence="4">CCM 7664</strain>
    </source>
</reference>
<dbReference type="Proteomes" id="UP000627205">
    <property type="component" value="Unassembled WGS sequence"/>
</dbReference>
<dbReference type="PANTHER" id="PTHR44591">
    <property type="entry name" value="STRESS RESPONSE REGULATOR PROTEIN 1"/>
    <property type="match status" value="1"/>
</dbReference>
<dbReference type="InterPro" id="IPR011006">
    <property type="entry name" value="CheY-like_superfamily"/>
</dbReference>
<evidence type="ECO:0000256" key="2">
    <source>
        <dbReference type="PROSITE-ProRule" id="PRU00169"/>
    </source>
</evidence>
<gene>
    <name evidence="4" type="ORF">GCM10011430_07130</name>
</gene>
<dbReference type="PANTHER" id="PTHR44591:SF3">
    <property type="entry name" value="RESPONSE REGULATORY DOMAIN-CONTAINING PROTEIN"/>
    <property type="match status" value="1"/>
</dbReference>